<dbReference type="RefSeq" id="WP_079550940.1">
    <property type="nucleotide sequence ID" value="NZ_LT670847.1"/>
</dbReference>
<dbReference type="PROSITE" id="PS51257">
    <property type="entry name" value="PROKAR_LIPOPROTEIN"/>
    <property type="match status" value="1"/>
</dbReference>
<name>A0A1M7EU43_9GAMM</name>
<keyword evidence="2" id="KW-1185">Reference proteome</keyword>
<gene>
    <name evidence="1" type="ORF">SAMN05878437_0443</name>
</gene>
<sequence>MRYNRLLCFCLIFFLGAVISGCTTYTWPDGSRETVIGVPVEDENARYEDTQDGTVRYRIPGEVPDTENTGR</sequence>
<proteinExistence type="predicted"/>
<dbReference type="Proteomes" id="UP000190911">
    <property type="component" value="Chromosome I"/>
</dbReference>
<evidence type="ECO:0000313" key="2">
    <source>
        <dbReference type="Proteomes" id="UP000190911"/>
    </source>
</evidence>
<protein>
    <submittedName>
        <fullName evidence="1">Uncharacterized protein</fullName>
    </submittedName>
</protein>
<accession>A0A1M7EU43</accession>
<organism evidence="1 2">
    <name type="scientific">Vreelandella subglaciescola</name>
    <dbReference type="NCBI Taxonomy" id="29571"/>
    <lineage>
        <taxon>Bacteria</taxon>
        <taxon>Pseudomonadati</taxon>
        <taxon>Pseudomonadota</taxon>
        <taxon>Gammaproteobacteria</taxon>
        <taxon>Oceanospirillales</taxon>
        <taxon>Halomonadaceae</taxon>
        <taxon>Vreelandella</taxon>
    </lineage>
</organism>
<dbReference type="OrthoDB" id="6173744at2"/>
<dbReference type="AlphaFoldDB" id="A0A1M7EU43"/>
<dbReference type="EMBL" id="LT670847">
    <property type="protein sequence ID" value="SHL95332.1"/>
    <property type="molecule type" value="Genomic_DNA"/>
</dbReference>
<reference evidence="1 2" key="1">
    <citation type="submission" date="2016-11" db="EMBL/GenBank/DDBJ databases">
        <authorList>
            <person name="Jaros S."/>
            <person name="Januszkiewicz K."/>
            <person name="Wedrychowicz H."/>
        </authorList>
    </citation>
    <scope>NUCLEOTIDE SEQUENCE [LARGE SCALE GENOMIC DNA]</scope>
    <source>
        <strain evidence="1 2">ACAM 12</strain>
    </source>
</reference>
<dbReference type="InParanoid" id="A0A1M7EU43"/>
<evidence type="ECO:0000313" key="1">
    <source>
        <dbReference type="EMBL" id="SHL95332.1"/>
    </source>
</evidence>